<dbReference type="InterPro" id="IPR007315">
    <property type="entry name" value="PIG-V/Gpi18"/>
</dbReference>
<feature type="transmembrane region" description="Helical" evidence="10">
    <location>
        <begin position="218"/>
        <end position="247"/>
    </location>
</feature>
<evidence type="ECO:0000256" key="4">
    <source>
        <dbReference type="ARBA" id="ARBA00022676"/>
    </source>
</evidence>
<dbReference type="AlphaFoldDB" id="A0A4R1QLI8"/>
<name>A0A4R1QLI8_9FIRM</name>
<dbReference type="Proteomes" id="UP000295184">
    <property type="component" value="Unassembled WGS sequence"/>
</dbReference>
<keyword evidence="5" id="KW-0808">Transferase</keyword>
<keyword evidence="3" id="KW-0337">GPI-anchor biosynthesis</keyword>
<evidence type="ECO:0000256" key="8">
    <source>
        <dbReference type="ARBA" id="ARBA00022989"/>
    </source>
</evidence>
<dbReference type="GO" id="GO:0004376">
    <property type="term" value="F:GPI mannosyltransferase activity"/>
    <property type="evidence" value="ECO:0007669"/>
    <property type="project" value="InterPro"/>
</dbReference>
<gene>
    <name evidence="11" type="ORF">EDD77_12720</name>
</gene>
<proteinExistence type="predicted"/>
<dbReference type="GO" id="GO:0031501">
    <property type="term" value="C:mannosyltransferase complex"/>
    <property type="evidence" value="ECO:0007669"/>
    <property type="project" value="TreeGrafter"/>
</dbReference>
<feature type="transmembrane region" description="Helical" evidence="10">
    <location>
        <begin position="58"/>
        <end position="80"/>
    </location>
</feature>
<feature type="transmembrane region" description="Helical" evidence="10">
    <location>
        <begin position="389"/>
        <end position="412"/>
    </location>
</feature>
<dbReference type="RefSeq" id="WP_058963421.1">
    <property type="nucleotide sequence ID" value="NZ_CABKVM010000014.1"/>
</dbReference>
<feature type="transmembrane region" description="Helical" evidence="10">
    <location>
        <begin position="259"/>
        <end position="280"/>
    </location>
</feature>
<dbReference type="OrthoDB" id="151635at2"/>
<keyword evidence="9 10" id="KW-0472">Membrane</keyword>
<evidence type="ECO:0000256" key="7">
    <source>
        <dbReference type="ARBA" id="ARBA00022824"/>
    </source>
</evidence>
<dbReference type="GO" id="GO:0016020">
    <property type="term" value="C:membrane"/>
    <property type="evidence" value="ECO:0007669"/>
    <property type="project" value="GOC"/>
</dbReference>
<evidence type="ECO:0000256" key="1">
    <source>
        <dbReference type="ARBA" id="ARBA00004477"/>
    </source>
</evidence>
<keyword evidence="4" id="KW-0328">Glycosyltransferase</keyword>
<evidence type="ECO:0000256" key="9">
    <source>
        <dbReference type="ARBA" id="ARBA00023136"/>
    </source>
</evidence>
<dbReference type="UniPathway" id="UPA00196"/>
<feature type="transmembrane region" description="Helical" evidence="10">
    <location>
        <begin position="145"/>
        <end position="165"/>
    </location>
</feature>
<dbReference type="GO" id="GO:0000009">
    <property type="term" value="F:alpha-1,6-mannosyltransferase activity"/>
    <property type="evidence" value="ECO:0007669"/>
    <property type="project" value="InterPro"/>
</dbReference>
<dbReference type="STRING" id="1650663.GCA_001486665_00933"/>
<evidence type="ECO:0008006" key="13">
    <source>
        <dbReference type="Google" id="ProtNLM"/>
    </source>
</evidence>
<comment type="subcellular location">
    <subcellularLocation>
        <location evidence="1">Endoplasmic reticulum membrane</location>
        <topology evidence="1">Multi-pass membrane protein</topology>
    </subcellularLocation>
</comment>
<feature type="transmembrane region" description="Helical" evidence="10">
    <location>
        <begin position="322"/>
        <end position="343"/>
    </location>
</feature>
<feature type="transmembrane region" description="Helical" evidence="10">
    <location>
        <begin position="12"/>
        <end position="33"/>
    </location>
</feature>
<sequence length="418" mass="47046">MAQIIGWLGGGGMIAFVLLLAVRCLALLGWLPVRLPEWRMFHREDPLPRPACFSRREYIAAFFAMLAVQWAVLFFAWLTLNQSGGAEAFLAHFWQRFTQAGDSPHYLFIAQNGYLPQGEDAKWIVFYPLYPLCIRLVSLFTGGDFALAGLLVSQLCWGGCGVVALSLAGRWLPRVQAVWAVAFLAVYPFSFFSMGIYTESLFLLLCLCCMRMALTGHWGWAGLLGGLAALCRTQGMVLLLPVLWLWLRARQSGRQGLKSFGLLLIPAGWGGYLLCNRLVFGDWFAFLEFQAAPPWYQTTRWISENLTRHWNLALQYPGLAGFIYWPQILLYFAVLGLLAWGLFAGVRTEWLIWGGAYLGMTYLAGWMISGPRYLFACLPAFFLMARIRVLWLRVALCVISGMALCAYAALYLQGQAIM</sequence>
<feature type="transmembrane region" description="Helical" evidence="10">
    <location>
        <begin position="350"/>
        <end position="369"/>
    </location>
</feature>
<dbReference type="PANTHER" id="PTHR12468:SF2">
    <property type="entry name" value="GPI MANNOSYLTRANSFERASE 2"/>
    <property type="match status" value="1"/>
</dbReference>
<feature type="transmembrane region" description="Helical" evidence="10">
    <location>
        <begin position="177"/>
        <end position="198"/>
    </location>
</feature>
<comment type="caution">
    <text evidence="11">The sequence shown here is derived from an EMBL/GenBank/DDBJ whole genome shotgun (WGS) entry which is preliminary data.</text>
</comment>
<keyword evidence="7" id="KW-0256">Endoplasmic reticulum</keyword>
<evidence type="ECO:0000256" key="6">
    <source>
        <dbReference type="ARBA" id="ARBA00022692"/>
    </source>
</evidence>
<keyword evidence="6 10" id="KW-0812">Transmembrane</keyword>
<protein>
    <recommendedName>
        <fullName evidence="13">Mannosyltransferase PIG-V</fullName>
    </recommendedName>
</protein>
<reference evidence="11 12" key="1">
    <citation type="submission" date="2019-03" db="EMBL/GenBank/DDBJ databases">
        <title>Genomic Encyclopedia of Type Strains, Phase IV (KMG-IV): sequencing the most valuable type-strain genomes for metagenomic binning, comparative biology and taxonomic classification.</title>
        <authorList>
            <person name="Goeker M."/>
        </authorList>
    </citation>
    <scope>NUCLEOTIDE SEQUENCE [LARGE SCALE GENOMIC DNA]</scope>
    <source>
        <strain evidence="11 12">DSM 100451</strain>
    </source>
</reference>
<evidence type="ECO:0000256" key="5">
    <source>
        <dbReference type="ARBA" id="ARBA00022679"/>
    </source>
</evidence>
<evidence type="ECO:0000313" key="12">
    <source>
        <dbReference type="Proteomes" id="UP000295184"/>
    </source>
</evidence>
<evidence type="ECO:0000256" key="2">
    <source>
        <dbReference type="ARBA" id="ARBA00004687"/>
    </source>
</evidence>
<keyword evidence="8 10" id="KW-1133">Transmembrane helix</keyword>
<evidence type="ECO:0000256" key="10">
    <source>
        <dbReference type="SAM" id="Phobius"/>
    </source>
</evidence>
<dbReference type="EMBL" id="SLUM01000027">
    <property type="protein sequence ID" value="TCL53773.1"/>
    <property type="molecule type" value="Genomic_DNA"/>
</dbReference>
<accession>A0A4R1QLI8</accession>
<comment type="pathway">
    <text evidence="2">Glycolipid biosynthesis; glycosylphosphatidylinositol-anchor biosynthesis.</text>
</comment>
<evidence type="ECO:0000256" key="3">
    <source>
        <dbReference type="ARBA" id="ARBA00022502"/>
    </source>
</evidence>
<organism evidence="11 12">
    <name type="scientific">Allofournierella massiliensis</name>
    <dbReference type="NCBI Taxonomy" id="1650663"/>
    <lineage>
        <taxon>Bacteria</taxon>
        <taxon>Bacillati</taxon>
        <taxon>Bacillota</taxon>
        <taxon>Clostridia</taxon>
        <taxon>Eubacteriales</taxon>
        <taxon>Oscillospiraceae</taxon>
        <taxon>Allofournierella</taxon>
    </lineage>
</organism>
<evidence type="ECO:0000313" key="11">
    <source>
        <dbReference type="EMBL" id="TCL53773.1"/>
    </source>
</evidence>
<dbReference type="GO" id="GO:0006506">
    <property type="term" value="P:GPI anchor biosynthetic process"/>
    <property type="evidence" value="ECO:0007669"/>
    <property type="project" value="UniProtKB-UniPathway"/>
</dbReference>
<dbReference type="PANTHER" id="PTHR12468">
    <property type="entry name" value="GPI MANNOSYLTRANSFERASE 2"/>
    <property type="match status" value="1"/>
</dbReference>